<sequence>MSANQRVVGNFILEGHLEPAQVQSYISEGNVKSWLLLEPEGGANCPASAVKSAGLDFACVPFVKKESGFPTESARSLISALDALPRPTVLSCSTARRASAVLALYLTHRQSDASCEIAREGAALSLARALDLKASQEPSLASWLELCSKEMKRSDLIFRQLFDTSGSSTYTYLLGDPASKDAILIDPVLEMVERDLAVADDLALKLKYVLNTHCHADHITGTGAIKKLRPEVKSMISRASGANADIYLLPGEKVCFGERYVEVRATPGHTDGCVTYVSQDNGGMAFTGDALLIRGCGRTDFQQGSPETLFDSVHSQIFSLPETFRVYPAHDYKGRHHSTVLEEKTLNPRLTKTKEEFKSIMDNLGLPYPKKIDAAVPANMVCGIQD</sequence>
<dbReference type="FunFam" id="3.60.15.10:FF:000013">
    <property type="entry name" value="Persulfide dioxygenase ETHE1, mitochondrial"/>
    <property type="match status" value="1"/>
</dbReference>
<evidence type="ECO:0000256" key="1">
    <source>
        <dbReference type="ARBA" id="ARBA00001954"/>
    </source>
</evidence>
<keyword evidence="6" id="KW-0223">Dioxygenase</keyword>
<evidence type="ECO:0000256" key="4">
    <source>
        <dbReference type="ARBA" id="ARBA00022723"/>
    </source>
</evidence>
<dbReference type="InterPro" id="IPR001279">
    <property type="entry name" value="Metallo-B-lactamas"/>
</dbReference>
<keyword evidence="4" id="KW-0479">Metal-binding</keyword>
<evidence type="ECO:0000256" key="10">
    <source>
        <dbReference type="ARBA" id="ARBA00023128"/>
    </source>
</evidence>
<comment type="similarity">
    <text evidence="3">Belongs to the metallo-beta-lactamase superfamily. Glyoxalase II family.</text>
</comment>
<dbReference type="Gene3D" id="3.90.190.10">
    <property type="entry name" value="Protein tyrosine phosphatase superfamily"/>
    <property type="match status" value="1"/>
</dbReference>
<comment type="catalytic activity">
    <reaction evidence="11">
        <text>S-sulfanylglutathione + O2 + H2O = sulfite + glutathione + 2 H(+)</text>
        <dbReference type="Rhea" id="RHEA:12981"/>
        <dbReference type="ChEBI" id="CHEBI:15377"/>
        <dbReference type="ChEBI" id="CHEBI:15378"/>
        <dbReference type="ChEBI" id="CHEBI:15379"/>
        <dbReference type="ChEBI" id="CHEBI:17359"/>
        <dbReference type="ChEBI" id="CHEBI:57925"/>
        <dbReference type="ChEBI" id="CHEBI:58905"/>
        <dbReference type="EC" id="1.13.11.18"/>
    </reaction>
</comment>
<gene>
    <name evidence="15" type="ORF">CYMTET_53096</name>
</gene>
<evidence type="ECO:0000259" key="14">
    <source>
        <dbReference type="SMART" id="SM00849"/>
    </source>
</evidence>
<dbReference type="PANTHER" id="PTHR43084">
    <property type="entry name" value="PERSULFIDE DIOXYGENASE ETHE1"/>
    <property type="match status" value="1"/>
</dbReference>
<keyword evidence="7" id="KW-0007">Acetylation</keyword>
<dbReference type="Gene3D" id="3.60.15.10">
    <property type="entry name" value="Ribonuclease Z/Hydroxyacylglutathione hydrolase-like"/>
    <property type="match status" value="1"/>
</dbReference>
<comment type="caution">
    <text evidence="15">The sequence shown here is derived from an EMBL/GenBank/DDBJ whole genome shotgun (WGS) entry which is preliminary data.</text>
</comment>
<dbReference type="GO" id="GO:0070813">
    <property type="term" value="P:hydrogen sulfide metabolic process"/>
    <property type="evidence" value="ECO:0007669"/>
    <property type="project" value="TreeGrafter"/>
</dbReference>
<keyword evidence="8" id="KW-0560">Oxidoreductase</keyword>
<evidence type="ECO:0000256" key="7">
    <source>
        <dbReference type="ARBA" id="ARBA00022990"/>
    </source>
</evidence>
<evidence type="ECO:0000256" key="12">
    <source>
        <dbReference type="ARBA" id="ARBA00066686"/>
    </source>
</evidence>
<keyword evidence="5" id="KW-0809">Transit peptide</keyword>
<evidence type="ECO:0000256" key="3">
    <source>
        <dbReference type="ARBA" id="ARBA00006759"/>
    </source>
</evidence>
<comment type="subcellular location">
    <subcellularLocation>
        <location evidence="2">Mitochondrion</location>
    </subcellularLocation>
</comment>
<comment type="cofactor">
    <cofactor evidence="1">
        <name>Fe(2+)</name>
        <dbReference type="ChEBI" id="CHEBI:29033"/>
    </cofactor>
</comment>
<dbReference type="Proteomes" id="UP001190700">
    <property type="component" value="Unassembled WGS sequence"/>
</dbReference>
<dbReference type="GO" id="GO:0005739">
    <property type="term" value="C:mitochondrion"/>
    <property type="evidence" value="ECO:0007669"/>
    <property type="project" value="UniProtKB-SubCell"/>
</dbReference>
<dbReference type="GO" id="GO:0046872">
    <property type="term" value="F:metal ion binding"/>
    <property type="evidence" value="ECO:0007669"/>
    <property type="project" value="UniProtKB-KW"/>
</dbReference>
<evidence type="ECO:0000256" key="6">
    <source>
        <dbReference type="ARBA" id="ARBA00022964"/>
    </source>
</evidence>
<evidence type="ECO:0000256" key="8">
    <source>
        <dbReference type="ARBA" id="ARBA00023002"/>
    </source>
</evidence>
<evidence type="ECO:0000256" key="5">
    <source>
        <dbReference type="ARBA" id="ARBA00022946"/>
    </source>
</evidence>
<evidence type="ECO:0000313" key="16">
    <source>
        <dbReference type="Proteomes" id="UP001190700"/>
    </source>
</evidence>
<evidence type="ECO:0000256" key="9">
    <source>
        <dbReference type="ARBA" id="ARBA00023004"/>
    </source>
</evidence>
<dbReference type="CDD" id="cd07724">
    <property type="entry name" value="POD-like_MBL-fold"/>
    <property type="match status" value="1"/>
</dbReference>
<dbReference type="EC" id="1.13.11.18" evidence="12"/>
<dbReference type="EMBL" id="LGRX02034847">
    <property type="protein sequence ID" value="KAK3236782.1"/>
    <property type="molecule type" value="Genomic_DNA"/>
</dbReference>
<dbReference type="AlphaFoldDB" id="A0AAE0EQY6"/>
<dbReference type="InterPro" id="IPR029021">
    <property type="entry name" value="Prot-tyrosine_phosphatase-like"/>
</dbReference>
<dbReference type="InterPro" id="IPR036866">
    <property type="entry name" value="RibonucZ/Hydroxyglut_hydro"/>
</dbReference>
<evidence type="ECO:0000256" key="13">
    <source>
        <dbReference type="ARBA" id="ARBA00077964"/>
    </source>
</evidence>
<protein>
    <recommendedName>
        <fullName evidence="12">persulfide dioxygenase</fullName>
        <ecNumber evidence="12">1.13.11.18</ecNumber>
    </recommendedName>
    <alternativeName>
        <fullName evidence="13">Sulfur dioxygenase ETHE1</fullName>
    </alternativeName>
</protein>
<feature type="domain" description="Metallo-beta-lactamase" evidence="14">
    <location>
        <begin position="168"/>
        <end position="330"/>
    </location>
</feature>
<name>A0AAE0EQY6_9CHLO</name>
<keyword evidence="9" id="KW-0408">Iron</keyword>
<dbReference type="InterPro" id="IPR051682">
    <property type="entry name" value="Mito_Persulfide_Diox"/>
</dbReference>
<dbReference type="SUPFAM" id="SSF56281">
    <property type="entry name" value="Metallo-hydrolase/oxidoreductase"/>
    <property type="match status" value="1"/>
</dbReference>
<dbReference type="Pfam" id="PF00753">
    <property type="entry name" value="Lactamase_B"/>
    <property type="match status" value="1"/>
</dbReference>
<dbReference type="InterPro" id="IPR044528">
    <property type="entry name" value="POD-like_MBL-fold"/>
</dbReference>
<evidence type="ECO:0000313" key="15">
    <source>
        <dbReference type="EMBL" id="KAK3236782.1"/>
    </source>
</evidence>
<proteinExistence type="inferred from homology"/>
<keyword evidence="10" id="KW-0496">Mitochondrion</keyword>
<keyword evidence="16" id="KW-1185">Reference proteome</keyword>
<dbReference type="GO" id="GO:0006749">
    <property type="term" value="P:glutathione metabolic process"/>
    <property type="evidence" value="ECO:0007669"/>
    <property type="project" value="InterPro"/>
</dbReference>
<reference evidence="15 16" key="1">
    <citation type="journal article" date="2015" name="Genome Biol. Evol.">
        <title>Comparative Genomics of a Bacterivorous Green Alga Reveals Evolutionary Causalities and Consequences of Phago-Mixotrophic Mode of Nutrition.</title>
        <authorList>
            <person name="Burns J.A."/>
            <person name="Paasch A."/>
            <person name="Narechania A."/>
            <person name="Kim E."/>
        </authorList>
    </citation>
    <scope>NUCLEOTIDE SEQUENCE [LARGE SCALE GENOMIC DNA]</scope>
    <source>
        <strain evidence="15 16">PLY_AMNH</strain>
    </source>
</reference>
<dbReference type="PANTHER" id="PTHR43084:SF1">
    <property type="entry name" value="PERSULFIDE DIOXYGENASE ETHE1, MITOCHONDRIAL"/>
    <property type="match status" value="1"/>
</dbReference>
<accession>A0AAE0EQY6</accession>
<dbReference type="SMART" id="SM00849">
    <property type="entry name" value="Lactamase_B"/>
    <property type="match status" value="1"/>
</dbReference>
<evidence type="ECO:0000256" key="2">
    <source>
        <dbReference type="ARBA" id="ARBA00004173"/>
    </source>
</evidence>
<dbReference type="GO" id="GO:0050313">
    <property type="term" value="F:sulfur dioxygenase activity"/>
    <property type="evidence" value="ECO:0007669"/>
    <property type="project" value="UniProtKB-EC"/>
</dbReference>
<evidence type="ECO:0000256" key="11">
    <source>
        <dbReference type="ARBA" id="ARBA00050990"/>
    </source>
</evidence>
<organism evidence="15 16">
    <name type="scientific">Cymbomonas tetramitiformis</name>
    <dbReference type="NCBI Taxonomy" id="36881"/>
    <lineage>
        <taxon>Eukaryota</taxon>
        <taxon>Viridiplantae</taxon>
        <taxon>Chlorophyta</taxon>
        <taxon>Pyramimonadophyceae</taxon>
        <taxon>Pyramimonadales</taxon>
        <taxon>Pyramimonadaceae</taxon>
        <taxon>Cymbomonas</taxon>
    </lineage>
</organism>